<protein>
    <submittedName>
        <fullName evidence="2">Uncharacterized protein</fullName>
    </submittedName>
</protein>
<accession>A0A2P2R1Y7</accession>
<sequence length="37" mass="3997">MEKLFSLVCKNLLLSLLEAPEGILCIVAGYGLVPVSY</sequence>
<dbReference type="AlphaFoldDB" id="A0A2P2R1Y7"/>
<proteinExistence type="predicted"/>
<organism evidence="2">
    <name type="scientific">Rhizophora mucronata</name>
    <name type="common">Asiatic mangrove</name>
    <dbReference type="NCBI Taxonomy" id="61149"/>
    <lineage>
        <taxon>Eukaryota</taxon>
        <taxon>Viridiplantae</taxon>
        <taxon>Streptophyta</taxon>
        <taxon>Embryophyta</taxon>
        <taxon>Tracheophyta</taxon>
        <taxon>Spermatophyta</taxon>
        <taxon>Magnoliopsida</taxon>
        <taxon>eudicotyledons</taxon>
        <taxon>Gunneridae</taxon>
        <taxon>Pentapetalae</taxon>
        <taxon>rosids</taxon>
        <taxon>fabids</taxon>
        <taxon>Malpighiales</taxon>
        <taxon>Rhizophoraceae</taxon>
        <taxon>Rhizophora</taxon>
    </lineage>
</organism>
<keyword evidence="1" id="KW-1133">Transmembrane helix</keyword>
<reference evidence="2" key="1">
    <citation type="submission" date="2018-02" db="EMBL/GenBank/DDBJ databases">
        <title>Rhizophora mucronata_Transcriptome.</title>
        <authorList>
            <person name="Meera S.P."/>
            <person name="Sreeshan A."/>
            <person name="Augustine A."/>
        </authorList>
    </citation>
    <scope>NUCLEOTIDE SEQUENCE</scope>
    <source>
        <tissue evidence="2">Leaf</tissue>
    </source>
</reference>
<keyword evidence="1" id="KW-0472">Membrane</keyword>
<keyword evidence="1" id="KW-0812">Transmembrane</keyword>
<dbReference type="EMBL" id="GGEC01092789">
    <property type="protein sequence ID" value="MBX73273.1"/>
    <property type="molecule type" value="Transcribed_RNA"/>
</dbReference>
<evidence type="ECO:0000313" key="2">
    <source>
        <dbReference type="EMBL" id="MBX73273.1"/>
    </source>
</evidence>
<feature type="transmembrane region" description="Helical" evidence="1">
    <location>
        <begin position="12"/>
        <end position="33"/>
    </location>
</feature>
<evidence type="ECO:0000256" key="1">
    <source>
        <dbReference type="SAM" id="Phobius"/>
    </source>
</evidence>
<name>A0A2P2R1Y7_RHIMU</name>